<organism evidence="1 2">
    <name type="scientific">Parascaris equorum</name>
    <name type="common">Equine roundworm</name>
    <dbReference type="NCBI Taxonomy" id="6256"/>
    <lineage>
        <taxon>Eukaryota</taxon>
        <taxon>Metazoa</taxon>
        <taxon>Ecdysozoa</taxon>
        <taxon>Nematoda</taxon>
        <taxon>Chromadorea</taxon>
        <taxon>Rhabditida</taxon>
        <taxon>Spirurina</taxon>
        <taxon>Ascaridomorpha</taxon>
        <taxon>Ascaridoidea</taxon>
        <taxon>Ascarididae</taxon>
        <taxon>Parascaris</taxon>
    </lineage>
</organism>
<sequence length="78" mass="9083">MVGSHGFRRQDIVFAVTCERVEELYPWYGIPMGIADLEREDCYYSHMFDPLVDTDSQFSCRAREYIAGITRLADTRLV</sequence>
<dbReference type="AlphaFoldDB" id="A0A914S7C1"/>
<name>A0A914S7C1_PAREQ</name>
<keyword evidence="1" id="KW-1185">Reference proteome</keyword>
<accession>A0A914S7C1</accession>
<protein>
    <submittedName>
        <fullName evidence="2">Uncharacterized protein</fullName>
    </submittedName>
</protein>
<proteinExistence type="predicted"/>
<dbReference type="Proteomes" id="UP000887564">
    <property type="component" value="Unplaced"/>
</dbReference>
<evidence type="ECO:0000313" key="2">
    <source>
        <dbReference type="WBParaSite" id="PEQ_0001436401-mRNA-1"/>
    </source>
</evidence>
<reference evidence="2" key="1">
    <citation type="submission" date="2022-11" db="UniProtKB">
        <authorList>
            <consortium name="WormBaseParasite"/>
        </authorList>
    </citation>
    <scope>IDENTIFICATION</scope>
</reference>
<evidence type="ECO:0000313" key="1">
    <source>
        <dbReference type="Proteomes" id="UP000887564"/>
    </source>
</evidence>
<dbReference type="WBParaSite" id="PEQ_0001436401-mRNA-1">
    <property type="protein sequence ID" value="PEQ_0001436401-mRNA-1"/>
    <property type="gene ID" value="PEQ_0001436401"/>
</dbReference>